<reference evidence="1" key="1">
    <citation type="submission" date="2020-11" db="EMBL/GenBank/DDBJ databases">
        <title>Adaptations for nitrogen fixation in a non-lichenized fungal sporocarp promotes dispersal by wood-feeding termites.</title>
        <authorList>
            <consortium name="DOE Joint Genome Institute"/>
            <person name="Koch R.A."/>
            <person name="Yoon G."/>
            <person name="Arayal U."/>
            <person name="Lail K."/>
            <person name="Amirebrahimi M."/>
            <person name="Labutti K."/>
            <person name="Lipzen A."/>
            <person name="Riley R."/>
            <person name="Barry K."/>
            <person name="Henrissat B."/>
            <person name="Grigoriev I.V."/>
            <person name="Herr J.R."/>
            <person name="Aime M.C."/>
        </authorList>
    </citation>
    <scope>NUCLEOTIDE SEQUENCE</scope>
    <source>
        <strain evidence="1">MCA 3950</strain>
    </source>
</reference>
<evidence type="ECO:0000313" key="2">
    <source>
        <dbReference type="EMBL" id="KAG7442533.1"/>
    </source>
</evidence>
<organism evidence="1 3">
    <name type="scientific">Guyanagaster necrorhizus</name>
    <dbReference type="NCBI Taxonomy" id="856835"/>
    <lineage>
        <taxon>Eukaryota</taxon>
        <taxon>Fungi</taxon>
        <taxon>Dikarya</taxon>
        <taxon>Basidiomycota</taxon>
        <taxon>Agaricomycotina</taxon>
        <taxon>Agaricomycetes</taxon>
        <taxon>Agaricomycetidae</taxon>
        <taxon>Agaricales</taxon>
        <taxon>Marasmiineae</taxon>
        <taxon>Physalacriaceae</taxon>
        <taxon>Guyanagaster</taxon>
    </lineage>
</organism>
<name>A0A9P7VFH4_9AGAR</name>
<dbReference type="AlphaFoldDB" id="A0A9P7VFH4"/>
<dbReference type="OrthoDB" id="3158487at2759"/>
<dbReference type="GeneID" id="66099900"/>
<sequence length="270" mass="29439">MAGLLLGAAFTAVLHHIYLFILRGHAVSGQSWIKNSNALSTLVQWLCTASVSVSLTQPVNSILYSNLGSSESMASQDLVVYPPLTIHCPSIGPSIWYTQSFSKFSTWNHPKGSGMLFLLSSWQHFGKHLRSYPSSLLTLEVGSTSPQNSASISVPTIFFSKSYLVEVSCHYHPSPSWQKILDNALQSDTLVGWNAPVGCGTECNYTIKYSAPALRCTELGLDELNTLLQGLGSPRPVYNATSNFSPFAIINCERLQELNASTLSYLAIVN</sequence>
<comment type="caution">
    <text evidence="1">The sequence shown here is derived from an EMBL/GenBank/DDBJ whole genome shotgun (WGS) entry which is preliminary data.</text>
</comment>
<protein>
    <submittedName>
        <fullName evidence="1">Uncharacterized protein</fullName>
    </submittedName>
</protein>
<dbReference type="RefSeq" id="XP_043036033.1">
    <property type="nucleotide sequence ID" value="XM_043177613.1"/>
</dbReference>
<dbReference type="EMBL" id="MU250550">
    <property type="protein sequence ID" value="KAG7442533.1"/>
    <property type="molecule type" value="Genomic_DNA"/>
</dbReference>
<proteinExistence type="predicted"/>
<evidence type="ECO:0000313" key="3">
    <source>
        <dbReference type="Proteomes" id="UP000812287"/>
    </source>
</evidence>
<evidence type="ECO:0000313" key="1">
    <source>
        <dbReference type="EMBL" id="KAG7439749.1"/>
    </source>
</evidence>
<keyword evidence="3" id="KW-1185">Reference proteome</keyword>
<accession>A0A9P7VFH4</accession>
<dbReference type="EMBL" id="MU250585">
    <property type="protein sequence ID" value="KAG7439749.1"/>
    <property type="molecule type" value="Genomic_DNA"/>
</dbReference>
<gene>
    <name evidence="2" type="ORF">BT62DRAFT_1010120</name>
    <name evidence="1" type="ORF">BT62DRAFT_1013560</name>
</gene>
<dbReference type="Proteomes" id="UP000812287">
    <property type="component" value="Unassembled WGS sequence"/>
</dbReference>